<dbReference type="Gene3D" id="3.40.50.300">
    <property type="entry name" value="P-loop containing nucleotide triphosphate hydrolases"/>
    <property type="match status" value="1"/>
</dbReference>
<keyword evidence="5 8" id="KW-0648">Protein biosynthesis</keyword>
<comment type="function">
    <text evidence="8">One of the essential components for the initiation of protein synthesis. Protects formylmethionyl-tRNA from spontaneous hydrolysis and promotes its binding to the 30S ribosomal subunits. Also involved in the hydrolysis of GTP during the formation of the 70S ribosomal complex.</text>
</comment>
<comment type="caution">
    <text evidence="11">The sequence shown here is derived from an EMBL/GenBank/DDBJ whole genome shotgun (WGS) entry which is preliminary data.</text>
</comment>
<dbReference type="FunFam" id="3.40.50.10050:FF:000001">
    <property type="entry name" value="Translation initiation factor IF-2"/>
    <property type="match status" value="1"/>
</dbReference>
<reference evidence="11 12" key="1">
    <citation type="journal article" date="2016" name="Environ. Microbiol.">
        <title>Genomic resolution of a cold subsurface aquifer community provides metabolic insights for novel microbes adapted to high CO concentrations.</title>
        <authorList>
            <person name="Probst A.J."/>
            <person name="Castelle C.J."/>
            <person name="Singh A."/>
            <person name="Brown C.T."/>
            <person name="Anantharaman K."/>
            <person name="Sharon I."/>
            <person name="Hug L.A."/>
            <person name="Burstein D."/>
            <person name="Emerson J.B."/>
            <person name="Thomas B.C."/>
            <person name="Banfield J.F."/>
        </authorList>
    </citation>
    <scope>NUCLEOTIDE SEQUENCE [LARGE SCALE GENOMIC DNA]</scope>
    <source>
        <strain evidence="11">CG2_30_43_9</strain>
    </source>
</reference>
<protein>
    <recommendedName>
        <fullName evidence="2 7">Translation initiation factor IF-2</fullName>
    </recommendedName>
</protein>
<dbReference type="Pfam" id="PF00009">
    <property type="entry name" value="GTP_EFTU"/>
    <property type="match status" value="1"/>
</dbReference>
<accession>A0A1J5FXZ7</accession>
<dbReference type="PROSITE" id="PS51722">
    <property type="entry name" value="G_TR_2"/>
    <property type="match status" value="1"/>
</dbReference>
<dbReference type="CDD" id="cd01887">
    <property type="entry name" value="IF2_eIF5B"/>
    <property type="match status" value="1"/>
</dbReference>
<evidence type="ECO:0000313" key="12">
    <source>
        <dbReference type="Proteomes" id="UP000182059"/>
    </source>
</evidence>
<dbReference type="InterPro" id="IPR027417">
    <property type="entry name" value="P-loop_NTPase"/>
</dbReference>
<dbReference type="InterPro" id="IPR015760">
    <property type="entry name" value="TIF_IF2"/>
</dbReference>
<dbReference type="FunFam" id="3.40.50.300:FF:000019">
    <property type="entry name" value="Translation initiation factor IF-2"/>
    <property type="match status" value="1"/>
</dbReference>
<dbReference type="Pfam" id="PF22042">
    <property type="entry name" value="EF-G_D2"/>
    <property type="match status" value="1"/>
</dbReference>
<evidence type="ECO:0000256" key="1">
    <source>
        <dbReference type="ARBA" id="ARBA00007733"/>
    </source>
</evidence>
<evidence type="ECO:0000256" key="4">
    <source>
        <dbReference type="ARBA" id="ARBA00022741"/>
    </source>
</evidence>
<dbReference type="InterPro" id="IPR009000">
    <property type="entry name" value="Transl_B-barrel_sf"/>
</dbReference>
<dbReference type="SUPFAM" id="SSF52540">
    <property type="entry name" value="P-loop containing nucleoside triphosphate hydrolases"/>
    <property type="match status" value="1"/>
</dbReference>
<dbReference type="InterPro" id="IPR023115">
    <property type="entry name" value="TIF_IF2_dom3"/>
</dbReference>
<evidence type="ECO:0000256" key="7">
    <source>
        <dbReference type="NCBIfam" id="TIGR00487"/>
    </source>
</evidence>
<comment type="similarity">
    <text evidence="1 8">Belongs to the TRAFAC class translation factor GTPase superfamily. Classic translation factor GTPase family. IF-2 subfamily.</text>
</comment>
<dbReference type="Gene3D" id="2.40.30.10">
    <property type="entry name" value="Translation factors"/>
    <property type="match status" value="2"/>
</dbReference>
<dbReference type="Proteomes" id="UP000182059">
    <property type="component" value="Unassembled WGS sequence"/>
</dbReference>
<name>A0A1J5FXZ7_9BACT</name>
<dbReference type="InterPro" id="IPR053905">
    <property type="entry name" value="EF-G-like_DII"/>
</dbReference>
<feature type="coiled-coil region" evidence="9">
    <location>
        <begin position="319"/>
        <end position="346"/>
    </location>
</feature>
<proteinExistence type="inferred from homology"/>
<evidence type="ECO:0000259" key="10">
    <source>
        <dbReference type="PROSITE" id="PS51722"/>
    </source>
</evidence>
<keyword evidence="6" id="KW-0342">GTP-binding</keyword>
<dbReference type="NCBIfam" id="TIGR00231">
    <property type="entry name" value="small_GTP"/>
    <property type="match status" value="1"/>
</dbReference>
<keyword evidence="9" id="KW-0175">Coiled coil</keyword>
<dbReference type="GO" id="GO:0005737">
    <property type="term" value="C:cytoplasm"/>
    <property type="evidence" value="ECO:0007669"/>
    <property type="project" value="UniProtKB-UniRule"/>
</dbReference>
<dbReference type="EMBL" id="MNYX01000056">
    <property type="protein sequence ID" value="OIP65141.1"/>
    <property type="molecule type" value="Genomic_DNA"/>
</dbReference>
<dbReference type="Pfam" id="PF11987">
    <property type="entry name" value="IF-2"/>
    <property type="match status" value="1"/>
</dbReference>
<keyword evidence="3 8" id="KW-0396">Initiation factor</keyword>
<evidence type="ECO:0000256" key="3">
    <source>
        <dbReference type="ARBA" id="ARBA00022540"/>
    </source>
</evidence>
<evidence type="ECO:0000256" key="2">
    <source>
        <dbReference type="ARBA" id="ARBA00020675"/>
    </source>
</evidence>
<evidence type="ECO:0000256" key="8">
    <source>
        <dbReference type="RuleBase" id="RU000644"/>
    </source>
</evidence>
<dbReference type="InterPro" id="IPR000795">
    <property type="entry name" value="T_Tr_GTP-bd_dom"/>
</dbReference>
<dbReference type="GO" id="GO:0003743">
    <property type="term" value="F:translation initiation factor activity"/>
    <property type="evidence" value="ECO:0007669"/>
    <property type="project" value="UniProtKB-UniRule"/>
</dbReference>
<gene>
    <name evidence="11" type="ORF">AUK15_02450</name>
</gene>
<evidence type="ECO:0000256" key="6">
    <source>
        <dbReference type="ARBA" id="ARBA00023134"/>
    </source>
</evidence>
<evidence type="ECO:0000256" key="5">
    <source>
        <dbReference type="ARBA" id="ARBA00022917"/>
    </source>
</evidence>
<dbReference type="PANTHER" id="PTHR43381:SF5">
    <property type="entry name" value="TR-TYPE G DOMAIN-CONTAINING PROTEIN"/>
    <property type="match status" value="1"/>
</dbReference>
<dbReference type="GO" id="GO:0005525">
    <property type="term" value="F:GTP binding"/>
    <property type="evidence" value="ECO:0007669"/>
    <property type="project" value="UniProtKB-KW"/>
</dbReference>
<dbReference type="SUPFAM" id="SSF52156">
    <property type="entry name" value="Initiation factor IF2/eIF5b, domain 3"/>
    <property type="match status" value="1"/>
</dbReference>
<dbReference type="InterPro" id="IPR036925">
    <property type="entry name" value="TIF_IF2_dom3_sf"/>
</dbReference>
<keyword evidence="4" id="KW-0547">Nucleotide-binding</keyword>
<evidence type="ECO:0000313" key="11">
    <source>
        <dbReference type="EMBL" id="OIP65141.1"/>
    </source>
</evidence>
<dbReference type="GO" id="GO:0003924">
    <property type="term" value="F:GTPase activity"/>
    <property type="evidence" value="ECO:0007669"/>
    <property type="project" value="InterPro"/>
</dbReference>
<dbReference type="NCBIfam" id="TIGR00487">
    <property type="entry name" value="IF-2"/>
    <property type="match status" value="1"/>
</dbReference>
<dbReference type="PANTHER" id="PTHR43381">
    <property type="entry name" value="TRANSLATION INITIATION FACTOR IF-2-RELATED"/>
    <property type="match status" value="1"/>
</dbReference>
<dbReference type="InterPro" id="IPR005225">
    <property type="entry name" value="Small_GTP-bd"/>
</dbReference>
<sequence length="511" mass="55619">MTKTSTAKIIPRPPIVVIMGHIDHGKSSLLDYIRKTNIVEGEAGGITQHLSAYEVTHHLDQTRKDALASNRITFLDTPGHEAFSKMRARGAGVADIAILVVSAEDGVKEQTKEALRSIKEAGIPYIIAINKIDKPNANIERTKQNLAENEIYLEGFGGDVPFVPISAKLGTGIPDLLDMMLLVAEMENLTGDTFLPAEGIVVESNIDTKRGTSATLIITNGTLKKGMFILAEESMSPVRAIENFLGKQVSEATFSSPVQITGFDALPSVGSTFRAYANKKDAERMQLELREARSKEKVKEIVRTIPLAPDALVVPIVLKSDVAGTLEAIEKELAKIERERVVLKIISKGVGTIGENDAKLASGSDSAIIIGFHTKVERGAEDIALRFGITIKTFDIIYKLSEWLNEELDRRTPKVMGEEVVGTAKILKTFSATKHKQVIGGKVTSGLLEVGAQVRIMRRDVEIGRGKIEGLQEQKLLAKKIEEGNECGMMIDAKIEIAGGDVLEAFVMNEK</sequence>
<dbReference type="PRINTS" id="PR00315">
    <property type="entry name" value="ELONGATNFCT"/>
</dbReference>
<dbReference type="InterPro" id="IPR000178">
    <property type="entry name" value="TF_IF2_bacterial-like"/>
</dbReference>
<feature type="domain" description="Tr-type G" evidence="10">
    <location>
        <begin position="11"/>
        <end position="189"/>
    </location>
</feature>
<organism evidence="11 12">
    <name type="scientific">Candidatus Nomurabacteria bacterium CG2_30_43_9</name>
    <dbReference type="NCBI Taxonomy" id="1805283"/>
    <lineage>
        <taxon>Bacteria</taxon>
        <taxon>Candidatus Nomuraibacteriota</taxon>
    </lineage>
</organism>
<dbReference type="Gene3D" id="3.40.50.10050">
    <property type="entry name" value="Translation initiation factor IF- 2, domain 3"/>
    <property type="match status" value="1"/>
</dbReference>
<dbReference type="SUPFAM" id="SSF50447">
    <property type="entry name" value="Translation proteins"/>
    <property type="match status" value="2"/>
</dbReference>
<evidence type="ECO:0000256" key="9">
    <source>
        <dbReference type="SAM" id="Coils"/>
    </source>
</evidence>
<dbReference type="AlphaFoldDB" id="A0A1J5FXZ7"/>